<proteinExistence type="predicted"/>
<evidence type="ECO:0000259" key="1">
    <source>
        <dbReference type="SMART" id="SM00849"/>
    </source>
</evidence>
<dbReference type="Pfam" id="PF17778">
    <property type="entry name" value="WHD_BLACT"/>
    <property type="match status" value="1"/>
</dbReference>
<dbReference type="Pfam" id="PF00753">
    <property type="entry name" value="Lactamase_B"/>
    <property type="match status" value="1"/>
</dbReference>
<organism evidence="2 3">
    <name type="scientific">Rhodobacter capsulatus</name>
    <name type="common">Rhodopseudomonas capsulata</name>
    <dbReference type="NCBI Taxonomy" id="1061"/>
    <lineage>
        <taxon>Bacteria</taxon>
        <taxon>Pseudomonadati</taxon>
        <taxon>Pseudomonadota</taxon>
        <taxon>Alphaproteobacteria</taxon>
        <taxon>Rhodobacterales</taxon>
        <taxon>Rhodobacter group</taxon>
        <taxon>Rhodobacter</taxon>
    </lineage>
</organism>
<evidence type="ECO:0000313" key="2">
    <source>
        <dbReference type="EMBL" id="SDG05564.1"/>
    </source>
</evidence>
<dbReference type="SMART" id="SM00849">
    <property type="entry name" value="Lactamase_B"/>
    <property type="match status" value="1"/>
</dbReference>
<dbReference type="PANTHER" id="PTHR23131:SF0">
    <property type="entry name" value="ENDORIBONUCLEASE LACTB2"/>
    <property type="match status" value="1"/>
</dbReference>
<name>A0A1G7R4C1_RHOCA</name>
<protein>
    <submittedName>
        <fullName evidence="2">Glyoxylase, beta-lactamase superfamily II</fullName>
    </submittedName>
</protein>
<dbReference type="PANTHER" id="PTHR23131">
    <property type="entry name" value="ENDORIBONUCLEASE LACTB2"/>
    <property type="match status" value="1"/>
</dbReference>
<dbReference type="InterPro" id="IPR001279">
    <property type="entry name" value="Metallo-B-lactamas"/>
</dbReference>
<dbReference type="SUPFAM" id="SSF56281">
    <property type="entry name" value="Metallo-hydrolase/oxidoreductase"/>
    <property type="match status" value="1"/>
</dbReference>
<dbReference type="InterPro" id="IPR036388">
    <property type="entry name" value="WH-like_DNA-bd_sf"/>
</dbReference>
<feature type="domain" description="Metallo-beta-lactamase" evidence="1">
    <location>
        <begin position="22"/>
        <end position="203"/>
    </location>
</feature>
<reference evidence="2 3" key="1">
    <citation type="submission" date="2016-10" db="EMBL/GenBank/DDBJ databases">
        <authorList>
            <person name="de Groot N.N."/>
        </authorList>
    </citation>
    <scope>NUCLEOTIDE SEQUENCE [LARGE SCALE GENOMIC DNA]</scope>
    <source>
        <strain evidence="3">DSM 938 / 37b4</strain>
    </source>
</reference>
<dbReference type="InterPro" id="IPR050662">
    <property type="entry name" value="Sec-metab_biosynth-thioest"/>
</dbReference>
<dbReference type="InterPro" id="IPR036866">
    <property type="entry name" value="RibonucZ/Hydroxyglut_hydro"/>
</dbReference>
<dbReference type="RefSeq" id="WP_074555957.1">
    <property type="nucleotide sequence ID" value="NZ_CP119563.1"/>
</dbReference>
<dbReference type="AlphaFoldDB" id="A0A1G7R4C1"/>
<dbReference type="CDD" id="cd16278">
    <property type="entry name" value="metallo-hydrolase-like_MBL-fold"/>
    <property type="match status" value="1"/>
</dbReference>
<dbReference type="EMBL" id="FNAY01000027">
    <property type="protein sequence ID" value="SDG05564.1"/>
    <property type="molecule type" value="Genomic_DNA"/>
</dbReference>
<dbReference type="OrthoDB" id="9788263at2"/>
<dbReference type="Gene3D" id="3.60.15.10">
    <property type="entry name" value="Ribonuclease Z/Hydroxyacylglutathione hydrolase-like"/>
    <property type="match status" value="1"/>
</dbReference>
<evidence type="ECO:0000313" key="3">
    <source>
        <dbReference type="Proteomes" id="UP000183812"/>
    </source>
</evidence>
<dbReference type="Proteomes" id="UP000183812">
    <property type="component" value="Unassembled WGS sequence"/>
</dbReference>
<sequence>MKDLEPGVRRLVAPNPSALTYRGTCSYVLGRGEVAVLDPGPADPGHLRALLDHLAPGERVVAILVSHAHLDHSEAARPLADLTGAPVFAFGDAAAGRSAPMRALAEAGLAGGGEGVDAGFRPDETLSDGETLAMGDWSVTALHTPGHFGNHLCFAMGDVVFTADVVMGWSTTLISPPDGDLQAYFAALDRLAGQGARVFYPGHGDPVPYPAARLAALAAHRQARTAQILQALDAGPATLPTLTARVYAETPAALHRAASRNLFAHLVALVAQGRVVADPGLAVTAVFARAD</sequence>
<dbReference type="InterPro" id="IPR041516">
    <property type="entry name" value="LACTB2_WH"/>
</dbReference>
<dbReference type="Gene3D" id="1.10.10.10">
    <property type="entry name" value="Winged helix-like DNA-binding domain superfamily/Winged helix DNA-binding domain"/>
    <property type="match status" value="1"/>
</dbReference>
<gene>
    <name evidence="2" type="ORF">SAMN04244550_03340</name>
</gene>
<accession>A0A1G7R4C1</accession>